<dbReference type="Proteomes" id="UP000051562">
    <property type="component" value="Unassembled WGS sequence"/>
</dbReference>
<reference evidence="1 3" key="1">
    <citation type="submission" date="2015-10" db="EMBL/GenBank/DDBJ databases">
        <title>Draft genome of Bosea thiooxidans.</title>
        <authorList>
            <person name="Wang X."/>
        </authorList>
    </citation>
    <scope>NUCLEOTIDE SEQUENCE [LARGE SCALE GENOMIC DNA]</scope>
    <source>
        <strain evidence="1 3">CGMCC 9174</strain>
    </source>
</reference>
<reference evidence="2 4" key="2">
    <citation type="submission" date="2017-02" db="EMBL/GenBank/DDBJ databases">
        <authorList>
            <person name="Peterson S.W."/>
        </authorList>
    </citation>
    <scope>NUCLEOTIDE SEQUENCE [LARGE SCALE GENOMIC DNA]</scope>
    <source>
        <strain evidence="2 4">DSM 9653</strain>
    </source>
</reference>
<organism evidence="1 3">
    <name type="scientific">Bosea thiooxidans</name>
    <dbReference type="NCBI Taxonomy" id="53254"/>
    <lineage>
        <taxon>Bacteria</taxon>
        <taxon>Pseudomonadati</taxon>
        <taxon>Pseudomonadota</taxon>
        <taxon>Alphaproteobacteria</taxon>
        <taxon>Hyphomicrobiales</taxon>
        <taxon>Boseaceae</taxon>
        <taxon>Bosea</taxon>
    </lineage>
</organism>
<keyword evidence="3" id="KW-1185">Reference proteome</keyword>
<evidence type="ECO:0000313" key="1">
    <source>
        <dbReference type="EMBL" id="KQK28078.1"/>
    </source>
</evidence>
<proteinExistence type="predicted"/>
<dbReference type="EMBL" id="FUYX01000007">
    <property type="protein sequence ID" value="SKB89156.1"/>
    <property type="molecule type" value="Genomic_DNA"/>
</dbReference>
<accession>A0A0Q3PE95</accession>
<dbReference type="OrthoDB" id="7907231at2"/>
<dbReference type="STRING" id="53254.SAMN05660750_02825"/>
<dbReference type="RefSeq" id="WP_055730613.1">
    <property type="nucleotide sequence ID" value="NZ_FUYX01000007.1"/>
</dbReference>
<gene>
    <name evidence="1" type="ORF">ARD30_23555</name>
    <name evidence="2" type="ORF">SAMN05660750_02825</name>
</gene>
<dbReference type="AlphaFoldDB" id="A0A0Q3PE95"/>
<sequence>MEELLTRVAAAAGINEELARKAVGIILAFLQKEGPPAEIGQLLGALPGAQELADSEGGAKGGMLGAIGGLMGGGGGVMALGGQLMGAGLSMGQIQSVSKEMFAVGREKAGEDAMGAIVGAIPGLGQFV</sequence>
<evidence type="ECO:0008006" key="5">
    <source>
        <dbReference type="Google" id="ProtNLM"/>
    </source>
</evidence>
<evidence type="ECO:0000313" key="3">
    <source>
        <dbReference type="Proteomes" id="UP000051562"/>
    </source>
</evidence>
<evidence type="ECO:0000313" key="4">
    <source>
        <dbReference type="Proteomes" id="UP000190130"/>
    </source>
</evidence>
<name>A0A0Q3PE95_9HYPH</name>
<dbReference type="EMBL" id="LMAR01000082">
    <property type="protein sequence ID" value="KQK28078.1"/>
    <property type="molecule type" value="Genomic_DNA"/>
</dbReference>
<protein>
    <recommendedName>
        <fullName evidence="5">DUF2267 domain-containing protein</fullName>
    </recommendedName>
</protein>
<dbReference type="Proteomes" id="UP000190130">
    <property type="component" value="Unassembled WGS sequence"/>
</dbReference>
<evidence type="ECO:0000313" key="2">
    <source>
        <dbReference type="EMBL" id="SKB89156.1"/>
    </source>
</evidence>